<evidence type="ECO:0000313" key="9">
    <source>
        <dbReference type="Proteomes" id="UP000461595"/>
    </source>
</evidence>
<organism evidence="8 9">
    <name type="scientific">Streptococcus danieliae</name>
    <dbReference type="NCBI Taxonomy" id="747656"/>
    <lineage>
        <taxon>Bacteria</taxon>
        <taxon>Bacillati</taxon>
        <taxon>Bacillota</taxon>
        <taxon>Bacilli</taxon>
        <taxon>Lactobacillales</taxon>
        <taxon>Streptococcaceae</taxon>
        <taxon>Streptococcus</taxon>
    </lineage>
</organism>
<evidence type="ECO:0000256" key="3">
    <source>
        <dbReference type="ARBA" id="ARBA00009789"/>
    </source>
</evidence>
<keyword evidence="5 7" id="KW-0548">Nucleotidyltransferase</keyword>
<dbReference type="OrthoDB" id="9806837at2"/>
<sequence length="218" mass="23937">MKYDVILLVAGSGRRMGAACNKVFLELEGQAIFTYSLEVFQADPDCGRIVLVGRPEEQAAFADYLSQQVVFVAGGAERQDSVRLGLAQVEADWVMVHDGARPFISLEQLQGLKAQPNSILAVPVTDTIKEVGSEFIQRTVPRESLMAAQTPQFFERRLLAEVHEQALQAGYLGTDDASLVEAFSEVQVGLVPGSSWNLKLTRPEDLVLGQAIRKEVFQ</sequence>
<feature type="site" description="Positions MEP for the nucleophilic attack" evidence="7">
    <location>
        <position position="199"/>
    </location>
</feature>
<dbReference type="InterPro" id="IPR018294">
    <property type="entry name" value="ISPD_synthase_CS"/>
</dbReference>
<dbReference type="PROSITE" id="PS01295">
    <property type="entry name" value="ISPD"/>
    <property type="match status" value="1"/>
</dbReference>
<dbReference type="InterPro" id="IPR001228">
    <property type="entry name" value="IspD"/>
</dbReference>
<evidence type="ECO:0000256" key="1">
    <source>
        <dbReference type="ARBA" id="ARBA00001282"/>
    </source>
</evidence>
<evidence type="ECO:0000256" key="6">
    <source>
        <dbReference type="ARBA" id="ARBA00023229"/>
    </source>
</evidence>
<feature type="site" description="Positions MEP for the nucleophilic attack" evidence="7">
    <location>
        <position position="142"/>
    </location>
</feature>
<comment type="function">
    <text evidence="7">Catalyzes the formation of 4-diphosphocytidyl-2-C-methyl-D-erythritol from CTP and 2-C-methyl-D-erythritol 4-phosphate (MEP).</text>
</comment>
<dbReference type="Gene3D" id="3.90.550.10">
    <property type="entry name" value="Spore Coat Polysaccharide Biosynthesis Protein SpsA, Chain A"/>
    <property type="match status" value="1"/>
</dbReference>
<dbReference type="EC" id="2.7.7.60" evidence="7"/>
<evidence type="ECO:0000313" key="8">
    <source>
        <dbReference type="EMBL" id="MVX58819.1"/>
    </source>
</evidence>
<dbReference type="HAMAP" id="MF_00108">
    <property type="entry name" value="IspD"/>
    <property type="match status" value="1"/>
</dbReference>
<dbReference type="Proteomes" id="UP000461595">
    <property type="component" value="Unassembled WGS sequence"/>
</dbReference>
<feature type="site" description="Transition state stabilizer" evidence="7">
    <location>
        <position position="22"/>
    </location>
</feature>
<dbReference type="GO" id="GO:0019288">
    <property type="term" value="P:isopentenyl diphosphate biosynthetic process, methylerythritol 4-phosphate pathway"/>
    <property type="evidence" value="ECO:0007669"/>
    <property type="project" value="UniProtKB-UniRule"/>
</dbReference>
<dbReference type="FunFam" id="3.90.550.10:FF:000003">
    <property type="entry name" value="2-C-methyl-D-erythritol 4-phosphate cytidylyltransferase"/>
    <property type="match status" value="1"/>
</dbReference>
<dbReference type="NCBIfam" id="TIGR00453">
    <property type="entry name" value="ispD"/>
    <property type="match status" value="1"/>
</dbReference>
<evidence type="ECO:0000256" key="5">
    <source>
        <dbReference type="ARBA" id="ARBA00022695"/>
    </source>
</evidence>
<feature type="site" description="Transition state stabilizer" evidence="7">
    <location>
        <position position="15"/>
    </location>
</feature>
<dbReference type="InterPro" id="IPR050088">
    <property type="entry name" value="IspD/TarI_cytidylyltransf_bact"/>
</dbReference>
<dbReference type="Pfam" id="PF01128">
    <property type="entry name" value="IspD"/>
    <property type="match status" value="1"/>
</dbReference>
<dbReference type="PANTHER" id="PTHR32125">
    <property type="entry name" value="2-C-METHYL-D-ERYTHRITOL 4-PHOSPHATE CYTIDYLYLTRANSFERASE, CHLOROPLASTIC"/>
    <property type="match status" value="1"/>
</dbReference>
<dbReference type="GO" id="GO:0050518">
    <property type="term" value="F:2-C-methyl-D-erythritol 4-phosphate cytidylyltransferase activity"/>
    <property type="evidence" value="ECO:0007669"/>
    <property type="project" value="UniProtKB-UniRule"/>
</dbReference>
<comment type="caution">
    <text evidence="8">The sequence shown here is derived from an EMBL/GenBank/DDBJ whole genome shotgun (WGS) entry which is preliminary data.</text>
</comment>
<comment type="pathway">
    <text evidence="2 7">Isoprenoid biosynthesis; isopentenyl diphosphate biosynthesis via DXP pathway; isopentenyl diphosphate from 1-deoxy-D-xylulose 5-phosphate: step 2/6.</text>
</comment>
<dbReference type="RefSeq" id="WP_160332630.1">
    <property type="nucleotide sequence ID" value="NZ_WSRS01000026.1"/>
</dbReference>
<comment type="catalytic activity">
    <reaction evidence="1 7">
        <text>2-C-methyl-D-erythritol 4-phosphate + CTP + H(+) = 4-CDP-2-C-methyl-D-erythritol + diphosphate</text>
        <dbReference type="Rhea" id="RHEA:13429"/>
        <dbReference type="ChEBI" id="CHEBI:15378"/>
        <dbReference type="ChEBI" id="CHEBI:33019"/>
        <dbReference type="ChEBI" id="CHEBI:37563"/>
        <dbReference type="ChEBI" id="CHEBI:57823"/>
        <dbReference type="ChEBI" id="CHEBI:58262"/>
        <dbReference type="EC" id="2.7.7.60"/>
    </reaction>
</comment>
<keyword evidence="4 7" id="KW-0808">Transferase</keyword>
<dbReference type="UniPathway" id="UPA00056">
    <property type="reaction ID" value="UER00093"/>
</dbReference>
<reference evidence="8 9" key="1">
    <citation type="submission" date="2019-12" db="EMBL/GenBank/DDBJ databases">
        <title>Microbes associate with the intestines of laboratory mice.</title>
        <authorList>
            <person name="Navarre W."/>
            <person name="Wong E."/>
        </authorList>
    </citation>
    <scope>NUCLEOTIDE SEQUENCE [LARGE SCALE GENOMIC DNA]</scope>
    <source>
        <strain evidence="8 9">NM51_B2-22</strain>
    </source>
</reference>
<dbReference type="EMBL" id="WSRS01000026">
    <property type="protein sequence ID" value="MVX58819.1"/>
    <property type="molecule type" value="Genomic_DNA"/>
</dbReference>
<dbReference type="SUPFAM" id="SSF53448">
    <property type="entry name" value="Nucleotide-diphospho-sugar transferases"/>
    <property type="match status" value="1"/>
</dbReference>
<dbReference type="CDD" id="cd02516">
    <property type="entry name" value="CDP-ME_synthetase"/>
    <property type="match status" value="1"/>
</dbReference>
<evidence type="ECO:0000256" key="2">
    <source>
        <dbReference type="ARBA" id="ARBA00004787"/>
    </source>
</evidence>
<dbReference type="InterPro" id="IPR034683">
    <property type="entry name" value="IspD/TarI"/>
</dbReference>
<dbReference type="AlphaFoldDB" id="A0A7X3G9S6"/>
<protein>
    <recommendedName>
        <fullName evidence="7">2-C-methyl-D-erythritol 4-phosphate cytidylyltransferase</fullName>
        <ecNumber evidence="7">2.7.7.60</ecNumber>
    </recommendedName>
    <alternativeName>
        <fullName evidence="7">4-diphosphocytidyl-2C-methyl-D-erythritol synthase</fullName>
    </alternativeName>
    <alternativeName>
        <fullName evidence="7">MEP cytidylyltransferase</fullName>
        <shortName evidence="7">MCT</shortName>
    </alternativeName>
</protein>
<comment type="similarity">
    <text evidence="3 7">Belongs to the IspD/TarI cytidylyltransferase family. IspD subfamily.</text>
</comment>
<evidence type="ECO:0000256" key="7">
    <source>
        <dbReference type="HAMAP-Rule" id="MF_00108"/>
    </source>
</evidence>
<accession>A0A7X3G9S6</accession>
<keyword evidence="6 7" id="KW-0414">Isoprene biosynthesis</keyword>
<dbReference type="InterPro" id="IPR029044">
    <property type="entry name" value="Nucleotide-diphossugar_trans"/>
</dbReference>
<gene>
    <name evidence="7 8" type="primary">ispD</name>
    <name evidence="8" type="ORF">E5983_04050</name>
</gene>
<proteinExistence type="inferred from homology"/>
<evidence type="ECO:0000256" key="4">
    <source>
        <dbReference type="ARBA" id="ARBA00022679"/>
    </source>
</evidence>
<name>A0A7X3G9S6_9STRE</name>
<dbReference type="PANTHER" id="PTHR32125:SF4">
    <property type="entry name" value="2-C-METHYL-D-ERYTHRITOL 4-PHOSPHATE CYTIDYLYLTRANSFERASE, CHLOROPLASTIC"/>
    <property type="match status" value="1"/>
</dbReference>